<proteinExistence type="predicted"/>
<dbReference type="SUPFAM" id="SSF52540">
    <property type="entry name" value="P-loop containing nucleoside triphosphate hydrolases"/>
    <property type="match status" value="1"/>
</dbReference>
<dbReference type="Pfam" id="PF13614">
    <property type="entry name" value="AAA_31"/>
    <property type="match status" value="1"/>
</dbReference>
<dbReference type="CDD" id="cd02042">
    <property type="entry name" value="ParAB_family"/>
    <property type="match status" value="1"/>
</dbReference>
<dbReference type="Gene3D" id="3.40.50.300">
    <property type="entry name" value="P-loop containing nucleotide triphosphate hydrolases"/>
    <property type="match status" value="1"/>
</dbReference>
<dbReference type="OrthoDB" id="9815116at2"/>
<reference evidence="2 3" key="1">
    <citation type="submission" date="2018-05" db="EMBL/GenBank/DDBJ databases">
        <title>Genomic Encyclopedia of Type Strains, Phase IV (KMG-IV): sequencing the most valuable type-strain genomes for metagenomic binning, comparative biology and taxonomic classification.</title>
        <authorList>
            <person name="Goeker M."/>
        </authorList>
    </citation>
    <scope>NUCLEOTIDE SEQUENCE [LARGE SCALE GENOMIC DNA]</scope>
    <source>
        <strain evidence="2 3">DSM 18773</strain>
    </source>
</reference>
<dbReference type="AlphaFoldDB" id="A0A316DCI2"/>
<dbReference type="Proteomes" id="UP000245634">
    <property type="component" value="Unassembled WGS sequence"/>
</dbReference>
<comment type="caution">
    <text evidence="2">The sequence shown here is derived from an EMBL/GenBank/DDBJ whole genome shotgun (WGS) entry which is preliminary data.</text>
</comment>
<gene>
    <name evidence="2" type="ORF">C7459_103195</name>
</gene>
<dbReference type="PANTHER" id="PTHR13696">
    <property type="entry name" value="P-LOOP CONTAINING NUCLEOSIDE TRIPHOSPHATE HYDROLASE"/>
    <property type="match status" value="1"/>
</dbReference>
<dbReference type="PANTHER" id="PTHR13696:SF99">
    <property type="entry name" value="COBYRINIC ACID AC-DIAMIDE SYNTHASE"/>
    <property type="match status" value="1"/>
</dbReference>
<dbReference type="InterPro" id="IPR050678">
    <property type="entry name" value="DNA_Partitioning_ATPase"/>
</dbReference>
<evidence type="ECO:0000313" key="2">
    <source>
        <dbReference type="EMBL" id="PWK15655.1"/>
    </source>
</evidence>
<name>A0A316DCI2_9BACL</name>
<dbReference type="InterPro" id="IPR025669">
    <property type="entry name" value="AAA_dom"/>
</dbReference>
<dbReference type="EMBL" id="QGGL01000003">
    <property type="protein sequence ID" value="PWK15655.1"/>
    <property type="molecule type" value="Genomic_DNA"/>
</dbReference>
<sequence length="272" mass="30572">MTTVVSTLNMKGGVGKTTLTYNLAWYACKKGYKVLVVDLDPQSNITLLFLHDDGYGEFIQQQRLSVADIFENPIRMPGEVILPIEEEGDDGGLIDLLPSRLELSETLKNPTTKERRLARFLAAVKREYDLVLIDCPPTDSILTIAGYQASDYIVVPVVPERLATIGLPLLARSLNDFNDFNDGEHRVRVAGIVFNEVDSSEEAEQSLSQESVRGFAQKYGWKVFEHEVRNSRSYLKGTRQGKPIFMTPNARESVMQEFYKVGDEFLESVGIK</sequence>
<accession>A0A316DCI2</accession>
<evidence type="ECO:0000259" key="1">
    <source>
        <dbReference type="Pfam" id="PF13614"/>
    </source>
</evidence>
<protein>
    <submittedName>
        <fullName evidence="2">Chromosome partitioning protein</fullName>
    </submittedName>
</protein>
<evidence type="ECO:0000313" key="3">
    <source>
        <dbReference type="Proteomes" id="UP000245634"/>
    </source>
</evidence>
<dbReference type="RefSeq" id="WP_109686900.1">
    <property type="nucleotide sequence ID" value="NZ_QGGL01000003.1"/>
</dbReference>
<dbReference type="InterPro" id="IPR027417">
    <property type="entry name" value="P-loop_NTPase"/>
</dbReference>
<organism evidence="2 3">
    <name type="scientific">Tumebacillus permanentifrigoris</name>
    <dbReference type="NCBI Taxonomy" id="378543"/>
    <lineage>
        <taxon>Bacteria</taxon>
        <taxon>Bacillati</taxon>
        <taxon>Bacillota</taxon>
        <taxon>Bacilli</taxon>
        <taxon>Bacillales</taxon>
        <taxon>Alicyclobacillaceae</taxon>
        <taxon>Tumebacillus</taxon>
    </lineage>
</organism>
<keyword evidence="3" id="KW-1185">Reference proteome</keyword>
<feature type="domain" description="AAA" evidence="1">
    <location>
        <begin position="3"/>
        <end position="179"/>
    </location>
</feature>